<organism evidence="3 4">
    <name type="scientific">Hafnia alvei</name>
    <dbReference type="NCBI Taxonomy" id="569"/>
    <lineage>
        <taxon>Bacteria</taxon>
        <taxon>Pseudomonadati</taxon>
        <taxon>Pseudomonadota</taxon>
        <taxon>Gammaproteobacteria</taxon>
        <taxon>Enterobacterales</taxon>
        <taxon>Hafniaceae</taxon>
        <taxon>Hafnia</taxon>
    </lineage>
</organism>
<dbReference type="RefSeq" id="WP_080723957.1">
    <property type="nucleotide sequence ID" value="NZ_CP139992.1"/>
</dbReference>
<sequence length="938" mass="101505">MPAAIPIIAAVAAGVAAANEAYAIAMIITVAAQVATQVLTKSPSIDSYRTPQERKQVLRAAASAKTVVYGKCISAGTLFFSEEQAGDQTDGELLHLAITLAGHPITGIGSVFLGDDNITSYGDSASYEVHIDRQTADPYMLKNCPSWKEDMIGKGISWLRLTLKFDAEKFPSGIPNVTVEKMGRKVYDPRTGTTIYTSNAALCILDYYRSYLKVSDSDINWDQFQEAANICDESVSNADGSSESRYTLNGEFDLSENKASILESMVSACSGEVTYIAGKHGLIVGAYYGPATEVITESQLAGDIEIMPEVSQSEKVNTIKGTFIDPLQKYTEVDFPTVSVTEWIAEDGVEISQDLKLRFVTSEYQAQRLADIKLKRTRISRTMNISLNLSGYRYRPGMYVKVNFPSLGIIDTEMRVTDWKFGLQTGVQLTLKQETSEVWGDAIGKPIERPPFTDLPTGGVAQPQSLKYTVEEIGQVVQGVLSWQNIGQFVYNKVIIRRGTEMVLSVQVPGNFTRLTGLPQDSYTAHVIAVNQMGAESPEALLEFNIKAPPAPSKVDVTQGFFSVTLIPRLATLVNVSTQFDFWTSGETRLPNANTSTVEANATRAGMGTTWSSHELKAEHTYYWYIRTINAFGSSAFIEVAALCSMDSGDLNDLIDEAVRGSDAFQNVQNGVDTNLDGILQDALANHGTVSRQFEQYGAVRAEILTITTTIASVDQALSQLTTSVKSQFDGVNAQIIQQQTAIADNKKAISSLDSYVQAQIGPDGSLTSSVNQKMNAEVKSDGTAKASYTLNMGIVRNGVKYNTGFGMSIEPSGGTYKSTVVFAADQFGIYSGSDPGNYQAAFFVVNGQVFIKDALIQAASITSAKIAKAAIGSANITDYLQSDDYVAKNAGIRIGFRTGSIEINSTTPGQGGVIIDSTGIATFDENNIRRTKQGKIR</sequence>
<name>A0A377PME3_HAFAL</name>
<dbReference type="Proteomes" id="UP000254821">
    <property type="component" value="Unassembled WGS sequence"/>
</dbReference>
<feature type="domain" description="Tip attachment protein J second Ig-like" evidence="2">
    <location>
        <begin position="551"/>
        <end position="655"/>
    </location>
</feature>
<evidence type="ECO:0000313" key="3">
    <source>
        <dbReference type="EMBL" id="STQ81134.1"/>
    </source>
</evidence>
<dbReference type="InterPro" id="IPR015406">
    <property type="entry name" value="GpJ_CSF"/>
</dbReference>
<accession>A0A377PME3</accession>
<proteinExistence type="predicted"/>
<evidence type="ECO:0000313" key="4">
    <source>
        <dbReference type="Proteomes" id="UP000254821"/>
    </source>
</evidence>
<evidence type="ECO:0000259" key="2">
    <source>
        <dbReference type="Pfam" id="PF24489"/>
    </source>
</evidence>
<dbReference type="InterPro" id="IPR053171">
    <property type="entry name" value="Viral_Tip_Attach_Protein"/>
</dbReference>
<reference evidence="3 4" key="1">
    <citation type="submission" date="2018-06" db="EMBL/GenBank/DDBJ databases">
        <authorList>
            <consortium name="Pathogen Informatics"/>
            <person name="Doyle S."/>
        </authorList>
    </citation>
    <scope>NUCLEOTIDE SEQUENCE [LARGE SCALE GENOMIC DNA]</scope>
    <source>
        <strain evidence="3 4">NCTC8105</strain>
    </source>
</reference>
<dbReference type="Pfam" id="PF24489">
    <property type="entry name" value="Ig_J_second"/>
    <property type="match status" value="1"/>
</dbReference>
<dbReference type="AlphaFoldDB" id="A0A377PME3"/>
<protein>
    <submittedName>
        <fullName evidence="3">Domain of uncharacterized function (DUF1983)</fullName>
    </submittedName>
</protein>
<dbReference type="PANTHER" id="PTHR36251:SF2">
    <property type="entry name" value="GIFSY-2 PROPHAGE HOST SPECIFICITY PROTEIN J, PHAGE LAMBDA"/>
    <property type="match status" value="1"/>
</dbReference>
<dbReference type="EMBL" id="UGHP01000001">
    <property type="protein sequence ID" value="STQ81134.1"/>
    <property type="molecule type" value="Genomic_DNA"/>
</dbReference>
<feature type="domain" description="Tip attachment protein J central straight fiber" evidence="1">
    <location>
        <begin position="771"/>
        <end position="908"/>
    </location>
</feature>
<evidence type="ECO:0000259" key="1">
    <source>
        <dbReference type="Pfam" id="PF09327"/>
    </source>
</evidence>
<dbReference type="PANTHER" id="PTHR36251">
    <property type="entry name" value="FELS-1 PROPHAGE HOST SPECIFICITY PROTEIN-RELATED"/>
    <property type="match status" value="1"/>
</dbReference>
<dbReference type="Pfam" id="PF09327">
    <property type="entry name" value="Phage_Tail_Tip"/>
    <property type="match status" value="1"/>
</dbReference>
<dbReference type="InterPro" id="IPR057587">
    <property type="entry name" value="GpJ_Ig_second"/>
</dbReference>
<gene>
    <name evidence="3" type="ORF">NCTC8105_03311</name>
</gene>